<dbReference type="InterPro" id="IPR036390">
    <property type="entry name" value="WH_DNA-bd_sf"/>
</dbReference>
<keyword evidence="3" id="KW-1185">Reference proteome</keyword>
<dbReference type="RefSeq" id="WP_147799551.1">
    <property type="nucleotide sequence ID" value="NZ_VPFL01000008.1"/>
</dbReference>
<dbReference type="CDD" id="cd07153">
    <property type="entry name" value="Fur_like"/>
    <property type="match status" value="1"/>
</dbReference>
<dbReference type="InterPro" id="IPR036388">
    <property type="entry name" value="WH-like_DNA-bd_sf"/>
</dbReference>
<dbReference type="EMBL" id="VPFL01000008">
    <property type="protein sequence ID" value="TXF12058.1"/>
    <property type="molecule type" value="Genomic_DNA"/>
</dbReference>
<evidence type="ECO:0000313" key="2">
    <source>
        <dbReference type="EMBL" id="TXF12058.1"/>
    </source>
</evidence>
<dbReference type="GO" id="GO:0000976">
    <property type="term" value="F:transcription cis-regulatory region binding"/>
    <property type="evidence" value="ECO:0007669"/>
    <property type="project" value="TreeGrafter"/>
</dbReference>
<gene>
    <name evidence="1" type="primary">fur</name>
    <name evidence="2" type="ORF">FR698_07350</name>
</gene>
<comment type="subcellular location">
    <subcellularLocation>
        <location evidence="1">Cytoplasm</location>
    </subcellularLocation>
</comment>
<keyword evidence="1" id="KW-0805">Transcription regulation</keyword>
<keyword evidence="1" id="KW-0678">Repressor</keyword>
<evidence type="ECO:0000313" key="3">
    <source>
        <dbReference type="Proteomes" id="UP000321201"/>
    </source>
</evidence>
<dbReference type="SUPFAM" id="SSF46785">
    <property type="entry name" value="Winged helix' DNA-binding domain"/>
    <property type="match status" value="1"/>
</dbReference>
<sequence>MKELQLSRSAIPALLRQHGITPTHQRIEIAYALFSRRQHLSADQILAAVNARHPETSKATVYNTLKLFVRKGLIREVIADPNKVFYDPNTSEHHHLYDVINGTLTDIDASTVRIEGLPALPEGMVTEGIDVIVRVRPRSA</sequence>
<dbReference type="GO" id="GO:1900376">
    <property type="term" value="P:regulation of secondary metabolite biosynthetic process"/>
    <property type="evidence" value="ECO:0007669"/>
    <property type="project" value="TreeGrafter"/>
</dbReference>
<accession>A0A5C7EIB9</accession>
<dbReference type="InterPro" id="IPR002481">
    <property type="entry name" value="FUR"/>
</dbReference>
<dbReference type="GO" id="GO:0045892">
    <property type="term" value="P:negative regulation of DNA-templated transcription"/>
    <property type="evidence" value="ECO:0007669"/>
    <property type="project" value="TreeGrafter"/>
</dbReference>
<organism evidence="2 3">
    <name type="scientific">Pelomicrobium methylotrophicum</name>
    <dbReference type="NCBI Taxonomy" id="2602750"/>
    <lineage>
        <taxon>Bacteria</taxon>
        <taxon>Pseudomonadati</taxon>
        <taxon>Pseudomonadota</taxon>
        <taxon>Hydrogenophilia</taxon>
        <taxon>Hydrogenophilia incertae sedis</taxon>
        <taxon>Pelomicrobium</taxon>
    </lineage>
</organism>
<dbReference type="InParanoid" id="A0A5C7EIB9"/>
<dbReference type="GO" id="GO:0003700">
    <property type="term" value="F:DNA-binding transcription factor activity"/>
    <property type="evidence" value="ECO:0007669"/>
    <property type="project" value="UniProtKB-UniRule"/>
</dbReference>
<keyword evidence="1" id="KW-0238">DNA-binding</keyword>
<comment type="similarity">
    <text evidence="1">Belongs to the Fur family.</text>
</comment>
<dbReference type="OrthoDB" id="8659436at2"/>
<dbReference type="Gene3D" id="1.10.10.10">
    <property type="entry name" value="Winged helix-like DNA-binding domain superfamily/Winged helix DNA-binding domain"/>
    <property type="match status" value="1"/>
</dbReference>
<dbReference type="Pfam" id="PF01475">
    <property type="entry name" value="FUR"/>
    <property type="match status" value="1"/>
</dbReference>
<comment type="caution">
    <text evidence="2">The sequence shown here is derived from an EMBL/GenBank/DDBJ whole genome shotgun (WGS) entry which is preliminary data.</text>
</comment>
<evidence type="ECO:0000256" key="1">
    <source>
        <dbReference type="RuleBase" id="RU364037"/>
    </source>
</evidence>
<dbReference type="PANTHER" id="PTHR33202:SF7">
    <property type="entry name" value="FERRIC UPTAKE REGULATION PROTEIN"/>
    <property type="match status" value="1"/>
</dbReference>
<keyword evidence="1" id="KW-0479">Metal-binding</keyword>
<name>A0A5C7EIB9_9PROT</name>
<dbReference type="AlphaFoldDB" id="A0A5C7EIB9"/>
<dbReference type="PANTHER" id="PTHR33202">
    <property type="entry name" value="ZINC UPTAKE REGULATION PROTEIN"/>
    <property type="match status" value="1"/>
</dbReference>
<dbReference type="Proteomes" id="UP000321201">
    <property type="component" value="Unassembled WGS sequence"/>
</dbReference>
<dbReference type="GO" id="GO:0008270">
    <property type="term" value="F:zinc ion binding"/>
    <property type="evidence" value="ECO:0007669"/>
    <property type="project" value="TreeGrafter"/>
</dbReference>
<comment type="subunit">
    <text evidence="1">Homodimer.</text>
</comment>
<reference evidence="2 3" key="1">
    <citation type="submission" date="2019-08" db="EMBL/GenBank/DDBJ databases">
        <title>Pelomicrobium methylotrophicum gen. nov., sp. nov. a moderately thermophilic, facultatively anaerobic, lithoautotrophic and methylotrophic bacterium isolated from a terrestrial mud volcano.</title>
        <authorList>
            <person name="Slobodkina G.B."/>
            <person name="Merkel A.Y."/>
            <person name="Slobodkin A.I."/>
        </authorList>
    </citation>
    <scope>NUCLEOTIDE SEQUENCE [LARGE SCALE GENOMIC DNA]</scope>
    <source>
        <strain evidence="2 3">SM250</strain>
    </source>
</reference>
<keyword evidence="1" id="KW-0804">Transcription</keyword>
<protein>
    <recommendedName>
        <fullName evidence="1">Ferric uptake regulation protein</fullName>
    </recommendedName>
</protein>
<dbReference type="GO" id="GO:0005737">
    <property type="term" value="C:cytoplasm"/>
    <property type="evidence" value="ECO:0007669"/>
    <property type="project" value="UniProtKB-SubCell"/>
</dbReference>
<keyword evidence="1" id="KW-0862">Zinc</keyword>
<proteinExistence type="inferred from homology"/>
<keyword evidence="1" id="KW-0408">Iron</keyword>
<keyword evidence="1" id="KW-0963">Cytoplasm</keyword>